<evidence type="ECO:0000256" key="12">
    <source>
        <dbReference type="ARBA" id="ARBA00047761"/>
    </source>
</evidence>
<comment type="cofactor">
    <cofactor evidence="1">
        <name>Mn(2+)</name>
        <dbReference type="ChEBI" id="CHEBI:29035"/>
    </cofactor>
</comment>
<dbReference type="InterPro" id="IPR036457">
    <property type="entry name" value="PPM-type-like_dom_sf"/>
</dbReference>
<keyword evidence="17" id="KW-1185">Reference proteome</keyword>
<keyword evidence="9 14" id="KW-0904">Protein phosphatase</keyword>
<evidence type="ECO:0000256" key="5">
    <source>
        <dbReference type="ARBA" id="ARBA00013081"/>
    </source>
</evidence>
<evidence type="ECO:0000256" key="14">
    <source>
        <dbReference type="RuleBase" id="RU003465"/>
    </source>
</evidence>
<dbReference type="SUPFAM" id="SSF81606">
    <property type="entry name" value="PP2C-like"/>
    <property type="match status" value="1"/>
</dbReference>
<evidence type="ECO:0000256" key="1">
    <source>
        <dbReference type="ARBA" id="ARBA00001936"/>
    </source>
</evidence>
<evidence type="ECO:0000256" key="7">
    <source>
        <dbReference type="ARBA" id="ARBA00022801"/>
    </source>
</evidence>
<comment type="catalytic activity">
    <reaction evidence="13">
        <text>O-phospho-L-threonyl-[protein] + H2O = L-threonyl-[protein] + phosphate</text>
        <dbReference type="Rhea" id="RHEA:47004"/>
        <dbReference type="Rhea" id="RHEA-COMP:11060"/>
        <dbReference type="Rhea" id="RHEA-COMP:11605"/>
        <dbReference type="ChEBI" id="CHEBI:15377"/>
        <dbReference type="ChEBI" id="CHEBI:30013"/>
        <dbReference type="ChEBI" id="CHEBI:43474"/>
        <dbReference type="ChEBI" id="CHEBI:61977"/>
        <dbReference type="EC" id="3.1.3.16"/>
    </reaction>
</comment>
<dbReference type="GO" id="GO:0046872">
    <property type="term" value="F:metal ion binding"/>
    <property type="evidence" value="ECO:0007669"/>
    <property type="project" value="UniProtKB-KW"/>
</dbReference>
<keyword evidence="8" id="KW-0460">Magnesium</keyword>
<dbReference type="GO" id="GO:0016020">
    <property type="term" value="C:membrane"/>
    <property type="evidence" value="ECO:0007669"/>
    <property type="project" value="UniProtKB-SubCell"/>
</dbReference>
<dbReference type="AlphaFoldDB" id="A0AAU9KAI0"/>
<dbReference type="PROSITE" id="PS51746">
    <property type="entry name" value="PPM_2"/>
    <property type="match status" value="1"/>
</dbReference>
<comment type="cofactor">
    <cofactor evidence="2">
        <name>Mg(2+)</name>
        <dbReference type="ChEBI" id="CHEBI:18420"/>
    </cofactor>
</comment>
<dbReference type="InterPro" id="IPR000222">
    <property type="entry name" value="PP2C_BS"/>
</dbReference>
<dbReference type="PANTHER" id="PTHR13832:SF803">
    <property type="entry name" value="PROTEIN PHOSPHATASE 1G"/>
    <property type="match status" value="1"/>
</dbReference>
<evidence type="ECO:0000256" key="10">
    <source>
        <dbReference type="ARBA" id="ARBA00023136"/>
    </source>
</evidence>
<name>A0AAU9KAI0_9CILI</name>
<evidence type="ECO:0000256" key="3">
    <source>
        <dbReference type="ARBA" id="ARBA00004170"/>
    </source>
</evidence>
<evidence type="ECO:0000313" key="16">
    <source>
        <dbReference type="EMBL" id="CAG9334223.1"/>
    </source>
</evidence>
<keyword evidence="6" id="KW-0479">Metal-binding</keyword>
<dbReference type="EMBL" id="CAJZBQ010000058">
    <property type="protein sequence ID" value="CAG9334223.1"/>
    <property type="molecule type" value="Genomic_DNA"/>
</dbReference>
<dbReference type="CDD" id="cd00143">
    <property type="entry name" value="PP2Cc"/>
    <property type="match status" value="1"/>
</dbReference>
<dbReference type="PROSITE" id="PS01032">
    <property type="entry name" value="PPM_1"/>
    <property type="match status" value="1"/>
</dbReference>
<accession>A0AAU9KAI0</accession>
<dbReference type="EC" id="3.1.3.16" evidence="5"/>
<evidence type="ECO:0000313" key="17">
    <source>
        <dbReference type="Proteomes" id="UP001162131"/>
    </source>
</evidence>
<comment type="subcellular location">
    <subcellularLocation>
        <location evidence="3">Membrane</location>
        <topology evidence="3">Peripheral membrane protein</topology>
    </subcellularLocation>
</comment>
<dbReference type="Pfam" id="PF00481">
    <property type="entry name" value="PP2C"/>
    <property type="match status" value="1"/>
</dbReference>
<evidence type="ECO:0000256" key="8">
    <source>
        <dbReference type="ARBA" id="ARBA00022842"/>
    </source>
</evidence>
<keyword evidence="11" id="KW-0464">Manganese</keyword>
<dbReference type="InterPro" id="IPR001932">
    <property type="entry name" value="PPM-type_phosphatase-like_dom"/>
</dbReference>
<evidence type="ECO:0000256" key="13">
    <source>
        <dbReference type="ARBA" id="ARBA00048336"/>
    </source>
</evidence>
<gene>
    <name evidence="16" type="ORF">BSTOLATCC_MIC60843</name>
</gene>
<evidence type="ECO:0000259" key="15">
    <source>
        <dbReference type="PROSITE" id="PS51746"/>
    </source>
</evidence>
<evidence type="ECO:0000256" key="6">
    <source>
        <dbReference type="ARBA" id="ARBA00022723"/>
    </source>
</evidence>
<comment type="catalytic activity">
    <reaction evidence="12">
        <text>O-phospho-L-seryl-[protein] + H2O = L-seryl-[protein] + phosphate</text>
        <dbReference type="Rhea" id="RHEA:20629"/>
        <dbReference type="Rhea" id="RHEA-COMP:9863"/>
        <dbReference type="Rhea" id="RHEA-COMP:11604"/>
        <dbReference type="ChEBI" id="CHEBI:15377"/>
        <dbReference type="ChEBI" id="CHEBI:29999"/>
        <dbReference type="ChEBI" id="CHEBI:43474"/>
        <dbReference type="ChEBI" id="CHEBI:83421"/>
        <dbReference type="EC" id="3.1.3.16"/>
    </reaction>
</comment>
<comment type="similarity">
    <text evidence="4 14">Belongs to the PP2C family.</text>
</comment>
<sequence length="391" mass="43193">MNNTKHNRKSNSYSVFPFLKTKGELSPALLSPVESVKKTTFSQLVSGYDTLRLPKITTFRHKSEDHSPAETSSSIEISIPRLLPSNISNNSCGKVKAYAVNTHQGISRTYNEDKAVIILKIKNQVSSGEQKWPDCSFFGLYDGHGGHLCSNFLRDNLHHYIVGDPHFPSLPKIAIFHGLAKAESEFIDLAKSTGDKSGSCVLIVLIIGKMCYIANIGDSRAILSTERGKEVYSLSRDHVPTNEIEQNRIKNAGGQVFCSTKDFKSCRVIPGGLNVSRTIGDVNAKLAEFGGIPNVISSQPDIRTLKIKKDHDFILMGCDGIFDVLSSKDAIETVWKSTVDEENVSQACRKGVETVLSESMRKRSSDNLTAIMIAFSSFEMNCQSFFNSKRL</sequence>
<dbReference type="GO" id="GO:0004722">
    <property type="term" value="F:protein serine/threonine phosphatase activity"/>
    <property type="evidence" value="ECO:0007669"/>
    <property type="project" value="UniProtKB-EC"/>
</dbReference>
<dbReference type="SMART" id="SM00332">
    <property type="entry name" value="PP2Cc"/>
    <property type="match status" value="1"/>
</dbReference>
<organism evidence="16 17">
    <name type="scientific">Blepharisma stoltei</name>
    <dbReference type="NCBI Taxonomy" id="1481888"/>
    <lineage>
        <taxon>Eukaryota</taxon>
        <taxon>Sar</taxon>
        <taxon>Alveolata</taxon>
        <taxon>Ciliophora</taxon>
        <taxon>Postciliodesmatophora</taxon>
        <taxon>Heterotrichea</taxon>
        <taxon>Heterotrichida</taxon>
        <taxon>Blepharismidae</taxon>
        <taxon>Blepharisma</taxon>
    </lineage>
</organism>
<proteinExistence type="inferred from homology"/>
<evidence type="ECO:0000256" key="9">
    <source>
        <dbReference type="ARBA" id="ARBA00022912"/>
    </source>
</evidence>
<reference evidence="16" key="1">
    <citation type="submission" date="2021-09" db="EMBL/GenBank/DDBJ databases">
        <authorList>
            <consortium name="AG Swart"/>
            <person name="Singh M."/>
            <person name="Singh A."/>
            <person name="Seah K."/>
            <person name="Emmerich C."/>
        </authorList>
    </citation>
    <scope>NUCLEOTIDE SEQUENCE</scope>
    <source>
        <strain evidence="16">ATCC30299</strain>
    </source>
</reference>
<evidence type="ECO:0000256" key="11">
    <source>
        <dbReference type="ARBA" id="ARBA00023211"/>
    </source>
</evidence>
<evidence type="ECO:0000256" key="4">
    <source>
        <dbReference type="ARBA" id="ARBA00006702"/>
    </source>
</evidence>
<keyword evidence="10" id="KW-0472">Membrane</keyword>
<dbReference type="Proteomes" id="UP001162131">
    <property type="component" value="Unassembled WGS sequence"/>
</dbReference>
<feature type="domain" description="PPM-type phosphatase" evidence="15">
    <location>
        <begin position="97"/>
        <end position="375"/>
    </location>
</feature>
<dbReference type="PANTHER" id="PTHR13832">
    <property type="entry name" value="PROTEIN PHOSPHATASE 2C"/>
    <property type="match status" value="1"/>
</dbReference>
<protein>
    <recommendedName>
        <fullName evidence="5">protein-serine/threonine phosphatase</fullName>
        <ecNumber evidence="5">3.1.3.16</ecNumber>
    </recommendedName>
</protein>
<keyword evidence="7 14" id="KW-0378">Hydrolase</keyword>
<dbReference type="Gene3D" id="3.60.40.10">
    <property type="entry name" value="PPM-type phosphatase domain"/>
    <property type="match status" value="1"/>
</dbReference>
<dbReference type="InterPro" id="IPR015655">
    <property type="entry name" value="PP2C"/>
</dbReference>
<evidence type="ECO:0000256" key="2">
    <source>
        <dbReference type="ARBA" id="ARBA00001946"/>
    </source>
</evidence>
<comment type="caution">
    <text evidence="16">The sequence shown here is derived from an EMBL/GenBank/DDBJ whole genome shotgun (WGS) entry which is preliminary data.</text>
</comment>